<sequence>MSVAPAQARFATVTAAKKRKKLGIACAGGPGWQARPDGLCSEP</sequence>
<dbReference type="Proteomes" id="UP000256952">
    <property type="component" value="Chromosome CBM2613_a"/>
</dbReference>
<organism evidence="1 2">
    <name type="scientific">Cupriavidus taiwanensis</name>
    <dbReference type="NCBI Taxonomy" id="164546"/>
    <lineage>
        <taxon>Bacteria</taxon>
        <taxon>Pseudomonadati</taxon>
        <taxon>Pseudomonadota</taxon>
        <taxon>Betaproteobacteria</taxon>
        <taxon>Burkholderiales</taxon>
        <taxon>Burkholderiaceae</taxon>
        <taxon>Cupriavidus</taxon>
    </lineage>
</organism>
<dbReference type="EMBL" id="OFTH01000005">
    <property type="protein sequence ID" value="SOZ53652.1"/>
    <property type="molecule type" value="Genomic_DNA"/>
</dbReference>
<evidence type="ECO:0000313" key="2">
    <source>
        <dbReference type="Proteomes" id="UP000256952"/>
    </source>
</evidence>
<gene>
    <name evidence="1" type="ORF">CBM2613_A130185</name>
</gene>
<proteinExistence type="predicted"/>
<name>A0A976G0J4_9BURK</name>
<reference evidence="1 2" key="1">
    <citation type="submission" date="2018-01" db="EMBL/GenBank/DDBJ databases">
        <authorList>
            <person name="Clerissi C."/>
        </authorList>
    </citation>
    <scope>NUCLEOTIDE SEQUENCE [LARGE SCALE GENOMIC DNA]</scope>
    <source>
        <strain evidence="1">Cupriavidus taiwanensis STM 8556</strain>
    </source>
</reference>
<protein>
    <submittedName>
        <fullName evidence="1">Uncharacterized protein</fullName>
    </submittedName>
</protein>
<comment type="caution">
    <text evidence="1">The sequence shown here is derived from an EMBL/GenBank/DDBJ whole genome shotgun (WGS) entry which is preliminary data.</text>
</comment>
<accession>A0A976G0J4</accession>
<evidence type="ECO:0000313" key="1">
    <source>
        <dbReference type="EMBL" id="SOZ53652.1"/>
    </source>
</evidence>
<dbReference type="AlphaFoldDB" id="A0A976G0J4"/>